<dbReference type="SUPFAM" id="SSF55200">
    <property type="entry name" value="Translation initiation factor IF3, C-terminal domain"/>
    <property type="match status" value="1"/>
</dbReference>
<feature type="domain" description="Translation initiation factor 3 N-terminal" evidence="4">
    <location>
        <begin position="69"/>
        <end position="133"/>
    </location>
</feature>
<evidence type="ECO:0000313" key="6">
    <source>
        <dbReference type="Proteomes" id="UP000247810"/>
    </source>
</evidence>
<dbReference type="Gene3D" id="3.10.20.80">
    <property type="entry name" value="Translation initiation factor 3 (IF-3), N-terminal domain"/>
    <property type="match status" value="1"/>
</dbReference>
<dbReference type="Proteomes" id="UP000247810">
    <property type="component" value="Unassembled WGS sequence"/>
</dbReference>
<sequence length="231" mass="25927">MNHTRSLCPPTRALRQLFLAPQPIVRPQCGRLDLRINATPARCYSPTASLGRIYAKPSNIIPPTPQDRDEAIRAPFVQIVNEANTLDEPIRLRDALRRVDRSVDCLVKVAPGVDGIPVCKILNKYELSKQTREKAKPQKDNLKQIEVNWAISAHDLQHRMKQLETFLAKGRKVELSLTRKKGKRAPTVEEVKALMNGALATIKSTNSMLVRPMEGEPGKHVLLVLVRKDLA</sequence>
<dbReference type="InterPro" id="IPR036788">
    <property type="entry name" value="T_IF-3_C_sf"/>
</dbReference>
<organism evidence="5 6">
    <name type="scientific">Aspergillus ellipticus CBS 707.79</name>
    <dbReference type="NCBI Taxonomy" id="1448320"/>
    <lineage>
        <taxon>Eukaryota</taxon>
        <taxon>Fungi</taxon>
        <taxon>Dikarya</taxon>
        <taxon>Ascomycota</taxon>
        <taxon>Pezizomycotina</taxon>
        <taxon>Eurotiomycetes</taxon>
        <taxon>Eurotiomycetidae</taxon>
        <taxon>Eurotiales</taxon>
        <taxon>Aspergillaceae</taxon>
        <taxon>Aspergillus</taxon>
        <taxon>Aspergillus subgen. Circumdati</taxon>
    </lineage>
</organism>
<dbReference type="OrthoDB" id="21573at2759"/>
<gene>
    <name evidence="5" type="ORF">BO71DRAFT_394373</name>
</gene>
<evidence type="ECO:0000313" key="5">
    <source>
        <dbReference type="EMBL" id="PYH99308.1"/>
    </source>
</evidence>
<dbReference type="PANTHER" id="PTHR10938">
    <property type="entry name" value="TRANSLATION INITIATION FACTOR IF-3"/>
    <property type="match status" value="1"/>
</dbReference>
<accession>A0A319EET7</accession>
<comment type="similarity">
    <text evidence="1">Belongs to the IF-3 family.</text>
</comment>
<dbReference type="Gene3D" id="3.30.110.10">
    <property type="entry name" value="Translation initiation factor 3 (IF-3), C-terminal domain"/>
    <property type="match status" value="1"/>
</dbReference>
<dbReference type="GO" id="GO:0005739">
    <property type="term" value="C:mitochondrion"/>
    <property type="evidence" value="ECO:0007669"/>
    <property type="project" value="TreeGrafter"/>
</dbReference>
<protein>
    <recommendedName>
        <fullName evidence="4">Translation initiation factor 3 N-terminal domain-containing protein</fullName>
    </recommendedName>
</protein>
<reference evidence="5 6" key="1">
    <citation type="submission" date="2018-02" db="EMBL/GenBank/DDBJ databases">
        <title>The genomes of Aspergillus section Nigri reveals drivers in fungal speciation.</title>
        <authorList>
            <consortium name="DOE Joint Genome Institute"/>
            <person name="Vesth T.C."/>
            <person name="Nybo J."/>
            <person name="Theobald S."/>
            <person name="Brandl J."/>
            <person name="Frisvad J.C."/>
            <person name="Nielsen K.F."/>
            <person name="Lyhne E.K."/>
            <person name="Kogle M.E."/>
            <person name="Kuo A."/>
            <person name="Riley R."/>
            <person name="Clum A."/>
            <person name="Nolan M."/>
            <person name="Lipzen A."/>
            <person name="Salamov A."/>
            <person name="Henrissat B."/>
            <person name="Wiebenga A."/>
            <person name="De vries R.P."/>
            <person name="Grigoriev I.V."/>
            <person name="Mortensen U.H."/>
            <person name="Andersen M.R."/>
            <person name="Baker S.E."/>
        </authorList>
    </citation>
    <scope>NUCLEOTIDE SEQUENCE [LARGE SCALE GENOMIC DNA]</scope>
    <source>
        <strain evidence="5 6">CBS 707.79</strain>
    </source>
</reference>
<keyword evidence="2" id="KW-0396">Initiation factor</keyword>
<evidence type="ECO:0000256" key="1">
    <source>
        <dbReference type="ARBA" id="ARBA00005439"/>
    </source>
</evidence>
<keyword evidence="6" id="KW-1185">Reference proteome</keyword>
<dbReference type="STRING" id="1448320.A0A319EET7"/>
<dbReference type="GO" id="GO:0032790">
    <property type="term" value="P:ribosome disassembly"/>
    <property type="evidence" value="ECO:0007669"/>
    <property type="project" value="TreeGrafter"/>
</dbReference>
<evidence type="ECO:0000259" key="4">
    <source>
        <dbReference type="Pfam" id="PF05198"/>
    </source>
</evidence>
<dbReference type="GO" id="GO:0003743">
    <property type="term" value="F:translation initiation factor activity"/>
    <property type="evidence" value="ECO:0007669"/>
    <property type="project" value="UniProtKB-KW"/>
</dbReference>
<proteinExistence type="inferred from homology"/>
<name>A0A319EET7_9EURO</name>
<evidence type="ECO:0000256" key="3">
    <source>
        <dbReference type="ARBA" id="ARBA00022917"/>
    </source>
</evidence>
<dbReference type="EMBL" id="KZ825803">
    <property type="protein sequence ID" value="PYH99308.1"/>
    <property type="molecule type" value="Genomic_DNA"/>
</dbReference>
<dbReference type="VEuPathDB" id="FungiDB:BO71DRAFT_394373"/>
<keyword evidence="3" id="KW-0648">Protein biosynthesis</keyword>
<dbReference type="InterPro" id="IPR036787">
    <property type="entry name" value="T_IF-3_N_sf"/>
</dbReference>
<dbReference type="AlphaFoldDB" id="A0A319EET7"/>
<dbReference type="Pfam" id="PF05198">
    <property type="entry name" value="IF3_N"/>
    <property type="match status" value="1"/>
</dbReference>
<evidence type="ECO:0000256" key="2">
    <source>
        <dbReference type="ARBA" id="ARBA00022540"/>
    </source>
</evidence>
<dbReference type="InterPro" id="IPR001288">
    <property type="entry name" value="Translation_initiation_fac_3"/>
</dbReference>
<dbReference type="SUPFAM" id="SSF54364">
    <property type="entry name" value="Translation initiation factor IF3, N-terminal domain"/>
    <property type="match status" value="1"/>
</dbReference>
<dbReference type="GO" id="GO:0043022">
    <property type="term" value="F:ribosome binding"/>
    <property type="evidence" value="ECO:0007669"/>
    <property type="project" value="TreeGrafter"/>
</dbReference>
<dbReference type="GO" id="GO:0070124">
    <property type="term" value="P:mitochondrial translational initiation"/>
    <property type="evidence" value="ECO:0007669"/>
    <property type="project" value="TreeGrafter"/>
</dbReference>
<dbReference type="InterPro" id="IPR019814">
    <property type="entry name" value="Translation_initiation_fac_3_N"/>
</dbReference>
<dbReference type="PANTHER" id="PTHR10938:SF0">
    <property type="entry name" value="TRANSLATION INITIATION FACTOR IF-3, MITOCHONDRIAL"/>
    <property type="match status" value="1"/>
</dbReference>